<dbReference type="Proteomes" id="UP000070174">
    <property type="component" value="Unassembled WGS sequence"/>
</dbReference>
<dbReference type="RefSeq" id="WP_231723722.1">
    <property type="nucleotide sequence ID" value="NZ_KQ957097.1"/>
</dbReference>
<dbReference type="AlphaFoldDB" id="A0A133PP16"/>
<evidence type="ECO:0000313" key="1">
    <source>
        <dbReference type="EMBL" id="KXA30382.1"/>
    </source>
</evidence>
<sequence length="126" mass="14271">MKSRNKNKGHLMLEVLFSIALLALIASTILPNVISLLKNQSYIGEREELINLMSSRMEEIIGSAYNNEDLNFSFDSGDNHDGKFKIEIQNDSSDKLNHITLRGKRRGSDEEIKMEVYLKKGGLLTN</sequence>
<evidence type="ECO:0000313" key="2">
    <source>
        <dbReference type="Proteomes" id="UP000070174"/>
    </source>
</evidence>
<evidence type="ECO:0008006" key="3">
    <source>
        <dbReference type="Google" id="ProtNLM"/>
    </source>
</evidence>
<accession>A0A133PP16</accession>
<dbReference type="EMBL" id="LRQE01000025">
    <property type="protein sequence ID" value="KXA30382.1"/>
    <property type="molecule type" value="Genomic_DNA"/>
</dbReference>
<reference evidence="1 2" key="1">
    <citation type="submission" date="2016-01" db="EMBL/GenBank/DDBJ databases">
        <authorList>
            <person name="Oliw E.H."/>
        </authorList>
    </citation>
    <scope>NUCLEOTIDE SEQUENCE [LARGE SCALE GENOMIC DNA]</scope>
    <source>
        <strain evidence="1 2">CMW7756A</strain>
    </source>
</reference>
<protein>
    <recommendedName>
        <fullName evidence="3">Prepilin-type cleavage/methylation protein</fullName>
    </recommendedName>
</protein>
<gene>
    <name evidence="1" type="ORF">HMPREF3229_00845</name>
</gene>
<dbReference type="PATRIC" id="fig|54005.3.peg.830"/>
<name>A0A133PP16_9FIRM</name>
<organism evidence="1">
    <name type="scientific">Peptoniphilus harei</name>
    <dbReference type="NCBI Taxonomy" id="54005"/>
    <lineage>
        <taxon>Bacteria</taxon>
        <taxon>Bacillati</taxon>
        <taxon>Bacillota</taxon>
        <taxon>Tissierellia</taxon>
        <taxon>Tissierellales</taxon>
        <taxon>Peptoniphilaceae</taxon>
        <taxon>Peptoniphilus</taxon>
    </lineage>
</organism>
<proteinExistence type="predicted"/>
<comment type="caution">
    <text evidence="1">The sequence shown here is derived from an EMBL/GenBank/DDBJ whole genome shotgun (WGS) entry which is preliminary data.</text>
</comment>